<proteinExistence type="inferred from homology"/>
<dbReference type="SMART" id="SM00195">
    <property type="entry name" value="DSPc"/>
    <property type="match status" value="1"/>
</dbReference>
<dbReference type="PROSITE" id="PS50054">
    <property type="entry name" value="TYR_PHOSPHATASE_DUAL"/>
    <property type="match status" value="1"/>
</dbReference>
<dbReference type="PROSITE" id="PS50056">
    <property type="entry name" value="TYR_PHOSPHATASE_2"/>
    <property type="match status" value="1"/>
</dbReference>
<comment type="similarity">
    <text evidence="1">Belongs to the protein-tyrosine phosphatase family. Non-receptor class subfamily.</text>
</comment>
<dbReference type="InterPro" id="IPR029021">
    <property type="entry name" value="Prot-tyrosine_phosphatase-like"/>
</dbReference>
<dbReference type="OMA" id="METFRMK"/>
<evidence type="ECO:0000256" key="1">
    <source>
        <dbReference type="ARBA" id="ARBA00009649"/>
    </source>
</evidence>
<dbReference type="InterPro" id="IPR000387">
    <property type="entry name" value="Tyr_Pase_dom"/>
</dbReference>
<dbReference type="Gene3D" id="3.90.190.10">
    <property type="entry name" value="Protein tyrosine phosphatase superfamily"/>
    <property type="match status" value="1"/>
</dbReference>
<feature type="region of interest" description="Disordered" evidence="2">
    <location>
        <begin position="207"/>
        <end position="244"/>
    </location>
</feature>
<dbReference type="GO" id="GO:1990444">
    <property type="term" value="F:F-box domain binding"/>
    <property type="evidence" value="ECO:0007669"/>
    <property type="project" value="TreeGrafter"/>
</dbReference>
<feature type="compositionally biased region" description="Basic and acidic residues" evidence="2">
    <location>
        <begin position="225"/>
        <end position="237"/>
    </location>
</feature>
<dbReference type="SUPFAM" id="SSF52799">
    <property type="entry name" value="(Phosphotyrosine protein) phosphatases II"/>
    <property type="match status" value="1"/>
</dbReference>
<dbReference type="PANTHER" id="PTHR46588:SF1">
    <property type="entry name" value="SERINE_THREONINE_TYROSINE-INTERACTING PROTEIN"/>
    <property type="match status" value="1"/>
</dbReference>
<accession>A0A226EWY9</accession>
<gene>
    <name evidence="5" type="ORF">Fcan01_02850</name>
</gene>
<dbReference type="EMBL" id="LNIX01000001">
    <property type="protein sequence ID" value="OXA62175.1"/>
    <property type="molecule type" value="Genomic_DNA"/>
</dbReference>
<dbReference type="InterPro" id="IPR052449">
    <property type="entry name" value="STYX-Interacting_Phosphatase"/>
</dbReference>
<evidence type="ECO:0000313" key="5">
    <source>
        <dbReference type="EMBL" id="OXA62175.1"/>
    </source>
</evidence>
<dbReference type="InterPro" id="IPR020422">
    <property type="entry name" value="TYR_PHOSPHATASE_DUAL_dom"/>
</dbReference>
<dbReference type="InterPro" id="IPR000340">
    <property type="entry name" value="Dual-sp_phosphatase_cat-dom"/>
</dbReference>
<dbReference type="GO" id="GO:0070372">
    <property type="term" value="P:regulation of ERK1 and ERK2 cascade"/>
    <property type="evidence" value="ECO:0007669"/>
    <property type="project" value="TreeGrafter"/>
</dbReference>
<dbReference type="STRING" id="158441.A0A226EWY9"/>
<dbReference type="FunFam" id="3.90.190.10:FF:000036">
    <property type="entry name" value="Serine/threonine/tyrosine-interacting protein a"/>
    <property type="match status" value="1"/>
</dbReference>
<dbReference type="GO" id="GO:0005654">
    <property type="term" value="C:nucleoplasm"/>
    <property type="evidence" value="ECO:0007669"/>
    <property type="project" value="TreeGrafter"/>
</dbReference>
<organism evidence="5 6">
    <name type="scientific">Folsomia candida</name>
    <name type="common">Springtail</name>
    <dbReference type="NCBI Taxonomy" id="158441"/>
    <lineage>
        <taxon>Eukaryota</taxon>
        <taxon>Metazoa</taxon>
        <taxon>Ecdysozoa</taxon>
        <taxon>Arthropoda</taxon>
        <taxon>Hexapoda</taxon>
        <taxon>Collembola</taxon>
        <taxon>Entomobryomorpha</taxon>
        <taxon>Isotomoidea</taxon>
        <taxon>Isotomidae</taxon>
        <taxon>Proisotominae</taxon>
        <taxon>Folsomia</taxon>
    </lineage>
</organism>
<sequence>MDLEAEALIAQQGSIAAGDFVRQNVANNSSRPQYKDLPDIDEDAEYWKYIMRREMQEVIPGLYLGPYAAASKSKLSHLKECGITHIVCIRHLVERNVIRPMHDGHFVYLVLEMGEDSNVSLIPYCNRVIKFIDGCFEAGGKILIHSNSGINRSAALVAGYIMATYGVSVRKALAFVQKKRFAANPNGWFIEQLKEYEAVCQAMHVEHPLPQDGETSRPPARKRKMVDISDDNVKFDDNGNVDMN</sequence>
<comment type="caution">
    <text evidence="5">The sequence shown here is derived from an EMBL/GenBank/DDBJ whole genome shotgun (WGS) entry which is preliminary data.</text>
</comment>
<dbReference type="Pfam" id="PF00782">
    <property type="entry name" value="DSPc"/>
    <property type="match status" value="1"/>
</dbReference>
<name>A0A226EWY9_FOLCA</name>
<keyword evidence="6" id="KW-1185">Reference proteome</keyword>
<evidence type="ECO:0000256" key="2">
    <source>
        <dbReference type="SAM" id="MobiDB-lite"/>
    </source>
</evidence>
<dbReference type="Proteomes" id="UP000198287">
    <property type="component" value="Unassembled WGS sequence"/>
</dbReference>
<evidence type="ECO:0000259" key="4">
    <source>
        <dbReference type="PROSITE" id="PS50056"/>
    </source>
</evidence>
<protein>
    <submittedName>
        <fullName evidence="5">Serine/threonine/tyrosine-interacting protein B</fullName>
    </submittedName>
</protein>
<dbReference type="PANTHER" id="PTHR46588">
    <property type="entry name" value="SERINE/THREONINE/TYROSINE-INTERACTING PROTEIN"/>
    <property type="match status" value="1"/>
</dbReference>
<reference evidence="5 6" key="1">
    <citation type="submission" date="2015-12" db="EMBL/GenBank/DDBJ databases">
        <title>The genome of Folsomia candida.</title>
        <authorList>
            <person name="Faddeeva A."/>
            <person name="Derks M.F."/>
            <person name="Anvar Y."/>
            <person name="Smit S."/>
            <person name="Van Straalen N."/>
            <person name="Roelofs D."/>
        </authorList>
    </citation>
    <scope>NUCLEOTIDE SEQUENCE [LARGE SCALE GENOMIC DNA]</scope>
    <source>
        <strain evidence="5 6">VU population</strain>
        <tissue evidence="5">Whole body</tissue>
    </source>
</reference>
<feature type="domain" description="Tyrosine-protein phosphatase" evidence="3">
    <location>
        <begin position="54"/>
        <end position="202"/>
    </location>
</feature>
<dbReference type="GO" id="GO:0005737">
    <property type="term" value="C:cytoplasm"/>
    <property type="evidence" value="ECO:0007669"/>
    <property type="project" value="TreeGrafter"/>
</dbReference>
<evidence type="ECO:0000313" key="6">
    <source>
        <dbReference type="Proteomes" id="UP000198287"/>
    </source>
</evidence>
<feature type="domain" description="Tyrosine specific protein phosphatases" evidence="4">
    <location>
        <begin position="126"/>
        <end position="180"/>
    </location>
</feature>
<dbReference type="GO" id="GO:0062026">
    <property type="term" value="P:negative regulation of SCF-dependent proteasomal ubiquitin-dependent catabolic process"/>
    <property type="evidence" value="ECO:0007669"/>
    <property type="project" value="TreeGrafter"/>
</dbReference>
<evidence type="ECO:0000259" key="3">
    <source>
        <dbReference type="PROSITE" id="PS50054"/>
    </source>
</evidence>
<dbReference type="OrthoDB" id="426001at2759"/>
<dbReference type="AlphaFoldDB" id="A0A226EWY9"/>